<keyword evidence="10" id="KW-1185">Reference proteome</keyword>
<feature type="domain" description="MacB-like periplasmic core" evidence="8">
    <location>
        <begin position="20"/>
        <end position="231"/>
    </location>
</feature>
<feature type="transmembrane region" description="Helical" evidence="6">
    <location>
        <begin position="276"/>
        <end position="297"/>
    </location>
</feature>
<feature type="transmembrane region" description="Helical" evidence="6">
    <location>
        <begin position="369"/>
        <end position="395"/>
    </location>
</feature>
<evidence type="ECO:0000256" key="5">
    <source>
        <dbReference type="ARBA" id="ARBA00023136"/>
    </source>
</evidence>
<feature type="transmembrane region" description="Helical" evidence="6">
    <location>
        <begin position="668"/>
        <end position="692"/>
    </location>
</feature>
<dbReference type="InterPro" id="IPR050250">
    <property type="entry name" value="Macrolide_Exporter_MacB"/>
</dbReference>
<evidence type="ECO:0000256" key="4">
    <source>
        <dbReference type="ARBA" id="ARBA00022989"/>
    </source>
</evidence>
<feature type="transmembrane region" description="Helical" evidence="6">
    <location>
        <begin position="416"/>
        <end position="440"/>
    </location>
</feature>
<organism evidence="9 10">
    <name type="scientific">Ravibacter arvi</name>
    <dbReference type="NCBI Taxonomy" id="2051041"/>
    <lineage>
        <taxon>Bacteria</taxon>
        <taxon>Pseudomonadati</taxon>
        <taxon>Bacteroidota</taxon>
        <taxon>Cytophagia</taxon>
        <taxon>Cytophagales</taxon>
        <taxon>Spirosomataceae</taxon>
        <taxon>Ravibacter</taxon>
    </lineage>
</organism>
<dbReference type="Proteomes" id="UP001501508">
    <property type="component" value="Unassembled WGS sequence"/>
</dbReference>
<feature type="domain" description="ABC3 transporter permease C-terminal" evidence="7">
    <location>
        <begin position="283"/>
        <end position="396"/>
    </location>
</feature>
<protein>
    <submittedName>
        <fullName evidence="9">ABC transporter permease</fullName>
    </submittedName>
</protein>
<dbReference type="PANTHER" id="PTHR30572">
    <property type="entry name" value="MEMBRANE COMPONENT OF TRANSPORTER-RELATED"/>
    <property type="match status" value="1"/>
</dbReference>
<keyword evidence="3 6" id="KW-0812">Transmembrane</keyword>
<keyword evidence="4 6" id="KW-1133">Transmembrane helix</keyword>
<feature type="domain" description="ABC3 transporter permease C-terminal" evidence="7">
    <location>
        <begin position="671"/>
        <end position="780"/>
    </location>
</feature>
<dbReference type="Pfam" id="PF02687">
    <property type="entry name" value="FtsX"/>
    <property type="match status" value="2"/>
</dbReference>
<gene>
    <name evidence="9" type="ORF">GCM10023091_29060</name>
</gene>
<keyword evidence="2" id="KW-1003">Cell membrane</keyword>
<sequence length="791" mass="87369">MLKNYFNIAWRNFLKHKVFSFINIFGLAIGLAASGLIALYVTDELSYDQSHRKGERIFRVIQRGTWSGGGFNLAVTSAPYAAALKNDFANVKDAVRIHPEGGGKIIYGEKQLEAGDIFFADNSIFNIFTYTFLYGGAKGALQKPASVVLTRTLAEKLFGDASLALNKTIFFDKNLPNTVTGVIDDVPQNSHFRFSALRSFDAGFTTEWNNASLYTYVLLEDPSAAKSIEAQSMNFYNKYLKSSVSGITYTMELQPLKDILLRSDLDYEMSPNGNVIYVYVFSIASLLILIIAVINYVNLTTARSSARVKEIGVRKVIGSGRKNLMVMFFAESVLLVLFATAIAAVIIQLTLPSFNVIAGKTLSVQQFGILNSCLAALLFALVTGILSGVYPALFLSGFRIIPAMKGQLGDQSSTVLFRQGLVTFQFVVTIVMIAASLIIYQQLDYVKTKDLGFNRAQTLTFHINNQSVRAKVGALREQLIQNPNIQGVGIAGNPIGNNDLGSNGLNPHPEDKSWSDRKVAQNLVVDEHFIPTLEIKMAQGRNFSQAMSTDKTDAIILNETLVKELGWKDAIGRRVEINDEVRTVIGVTKDFNTYSLQHQLAPVVLTMPVRTNDQDNVYIRVSPENIQASLAYITKVFSRFDQENKPEFHFLDQNFAAQYKAEEKQGKLLVIFTVLAITIASLGLLGLVTFSAQQRMKEIGVRKVLGAKVTGIVVLLSKDLLKLVVIAMSIAIPLAAWAMHSWLQTFAYRVEIHWWIFALSGIIAISIAIITVSIQATKAALANPVKSLRLE</sequence>
<evidence type="ECO:0000313" key="10">
    <source>
        <dbReference type="Proteomes" id="UP001501508"/>
    </source>
</evidence>
<feature type="transmembrane region" description="Helical" evidence="6">
    <location>
        <begin position="21"/>
        <end position="41"/>
    </location>
</feature>
<dbReference type="PANTHER" id="PTHR30572:SF18">
    <property type="entry name" value="ABC-TYPE MACROLIDE FAMILY EXPORT SYSTEM PERMEASE COMPONENT 2"/>
    <property type="match status" value="1"/>
</dbReference>
<feature type="transmembrane region" description="Helical" evidence="6">
    <location>
        <begin position="752"/>
        <end position="774"/>
    </location>
</feature>
<comment type="caution">
    <text evidence="9">The sequence shown here is derived from an EMBL/GenBank/DDBJ whole genome shotgun (WGS) entry which is preliminary data.</text>
</comment>
<keyword evidence="5 6" id="KW-0472">Membrane</keyword>
<evidence type="ECO:0000259" key="7">
    <source>
        <dbReference type="Pfam" id="PF02687"/>
    </source>
</evidence>
<feature type="transmembrane region" description="Helical" evidence="6">
    <location>
        <begin position="720"/>
        <end position="740"/>
    </location>
</feature>
<name>A0ABP8M3G0_9BACT</name>
<accession>A0ABP8M3G0</accession>
<dbReference type="EMBL" id="BAABEY010000026">
    <property type="protein sequence ID" value="GAA4442366.1"/>
    <property type="molecule type" value="Genomic_DNA"/>
</dbReference>
<dbReference type="InterPro" id="IPR025857">
    <property type="entry name" value="MacB_PCD"/>
</dbReference>
<feature type="transmembrane region" description="Helical" evidence="6">
    <location>
        <begin position="324"/>
        <end position="349"/>
    </location>
</feature>
<reference evidence="10" key="1">
    <citation type="journal article" date="2019" name="Int. J. Syst. Evol. Microbiol.">
        <title>The Global Catalogue of Microorganisms (GCM) 10K type strain sequencing project: providing services to taxonomists for standard genome sequencing and annotation.</title>
        <authorList>
            <consortium name="The Broad Institute Genomics Platform"/>
            <consortium name="The Broad Institute Genome Sequencing Center for Infectious Disease"/>
            <person name="Wu L."/>
            <person name="Ma J."/>
        </authorList>
    </citation>
    <scope>NUCLEOTIDE SEQUENCE [LARGE SCALE GENOMIC DNA]</scope>
    <source>
        <strain evidence="10">JCM 31920</strain>
    </source>
</reference>
<dbReference type="InterPro" id="IPR003838">
    <property type="entry name" value="ABC3_permease_C"/>
</dbReference>
<evidence type="ECO:0000259" key="8">
    <source>
        <dbReference type="Pfam" id="PF12704"/>
    </source>
</evidence>
<evidence type="ECO:0000256" key="1">
    <source>
        <dbReference type="ARBA" id="ARBA00004651"/>
    </source>
</evidence>
<dbReference type="Pfam" id="PF12704">
    <property type="entry name" value="MacB_PCD"/>
    <property type="match status" value="2"/>
</dbReference>
<proteinExistence type="predicted"/>
<dbReference type="RefSeq" id="WP_345030456.1">
    <property type="nucleotide sequence ID" value="NZ_BAABEY010000026.1"/>
</dbReference>
<comment type="subcellular location">
    <subcellularLocation>
        <location evidence="1">Cell membrane</location>
        <topology evidence="1">Multi-pass membrane protein</topology>
    </subcellularLocation>
</comment>
<feature type="domain" description="MacB-like periplasmic core" evidence="8">
    <location>
        <begin position="523"/>
        <end position="629"/>
    </location>
</feature>
<evidence type="ECO:0000256" key="6">
    <source>
        <dbReference type="SAM" id="Phobius"/>
    </source>
</evidence>
<evidence type="ECO:0000256" key="2">
    <source>
        <dbReference type="ARBA" id="ARBA00022475"/>
    </source>
</evidence>
<evidence type="ECO:0000313" key="9">
    <source>
        <dbReference type="EMBL" id="GAA4442366.1"/>
    </source>
</evidence>
<evidence type="ECO:0000256" key="3">
    <source>
        <dbReference type="ARBA" id="ARBA00022692"/>
    </source>
</evidence>